<feature type="region of interest" description="Disordered" evidence="1">
    <location>
        <begin position="29"/>
        <end position="62"/>
    </location>
</feature>
<protein>
    <recommendedName>
        <fullName evidence="4">RxLR effector protein</fullName>
    </recommendedName>
</protein>
<accession>A0ABD3FJ22</accession>
<evidence type="ECO:0000256" key="1">
    <source>
        <dbReference type="SAM" id="MobiDB-lite"/>
    </source>
</evidence>
<evidence type="ECO:0000313" key="2">
    <source>
        <dbReference type="EMBL" id="KAL3665560.1"/>
    </source>
</evidence>
<keyword evidence="3" id="KW-1185">Reference proteome</keyword>
<reference evidence="2 3" key="1">
    <citation type="submission" date="2024-09" db="EMBL/GenBank/DDBJ databases">
        <title>Genome sequencing and assembly of Phytophthora oleae, isolate VK10A, causative agent of rot of olive drupes.</title>
        <authorList>
            <person name="Conti Taguali S."/>
            <person name="Riolo M."/>
            <person name="La Spada F."/>
            <person name="Cacciola S.O."/>
            <person name="Dionisio G."/>
        </authorList>
    </citation>
    <scope>NUCLEOTIDE SEQUENCE [LARGE SCALE GENOMIC DNA]</scope>
    <source>
        <strain evidence="2 3">VK10A</strain>
    </source>
</reference>
<proteinExistence type="predicted"/>
<dbReference type="Proteomes" id="UP001632037">
    <property type="component" value="Unassembled WGS sequence"/>
</dbReference>
<evidence type="ECO:0000313" key="3">
    <source>
        <dbReference type="Proteomes" id="UP001632037"/>
    </source>
</evidence>
<comment type="caution">
    <text evidence="2">The sequence shown here is derived from an EMBL/GenBank/DDBJ whole genome shotgun (WGS) entry which is preliminary data.</text>
</comment>
<evidence type="ECO:0008006" key="4">
    <source>
        <dbReference type="Google" id="ProtNLM"/>
    </source>
</evidence>
<name>A0ABD3FJ22_9STRA</name>
<dbReference type="EMBL" id="JBIMZQ010000020">
    <property type="protein sequence ID" value="KAL3665560.1"/>
    <property type="molecule type" value="Genomic_DNA"/>
</dbReference>
<organism evidence="2 3">
    <name type="scientific">Phytophthora oleae</name>
    <dbReference type="NCBI Taxonomy" id="2107226"/>
    <lineage>
        <taxon>Eukaryota</taxon>
        <taxon>Sar</taxon>
        <taxon>Stramenopiles</taxon>
        <taxon>Oomycota</taxon>
        <taxon>Peronosporomycetes</taxon>
        <taxon>Peronosporales</taxon>
        <taxon>Peronosporaceae</taxon>
        <taxon>Phytophthora</taxon>
    </lineage>
</organism>
<gene>
    <name evidence="2" type="ORF">V7S43_009594</name>
</gene>
<sequence length="98" mass="11133">MTPSMMATRNALPLSNPSTLMYIREKATANTETTANTDVASSKPQRDSMTARLSRKMKGPFWAKKERKQDAVEEDARKSAFYRQFVEARAFVNSGIRR</sequence>
<dbReference type="AlphaFoldDB" id="A0ABD3FJ22"/>